<gene>
    <name evidence="1" type="ORF">JOF28_000275</name>
</gene>
<sequence length="112" mass="11773">MKAFNGILAHHIPNLAGSTPRTALFIAGDNAAAKQAVASLVSALGFDTVDAGTLAEAWRFEPESGAYTPIYVADMAVFAADYLADPGTPVVADRLRELLADSHRADVAARQF</sequence>
<evidence type="ECO:0000313" key="1">
    <source>
        <dbReference type="EMBL" id="MBP1325043.1"/>
    </source>
</evidence>
<dbReference type="EMBL" id="JAFIDA010000001">
    <property type="protein sequence ID" value="MBP1325043.1"/>
    <property type="molecule type" value="Genomic_DNA"/>
</dbReference>
<reference evidence="1" key="1">
    <citation type="submission" date="2021-02" db="EMBL/GenBank/DDBJ databases">
        <title>Sequencing the genomes of 1000 actinobacteria strains.</title>
        <authorList>
            <person name="Klenk H.-P."/>
        </authorList>
    </citation>
    <scope>NUCLEOTIDE SEQUENCE</scope>
    <source>
        <strain evidence="1">DSM 22850</strain>
    </source>
</reference>
<dbReference type="Proteomes" id="UP000675163">
    <property type="component" value="Unassembled WGS sequence"/>
</dbReference>
<dbReference type="InterPro" id="IPR036291">
    <property type="entry name" value="NAD(P)-bd_dom_sf"/>
</dbReference>
<dbReference type="AlphaFoldDB" id="A0A940PL35"/>
<accession>A0A940PL35</accession>
<dbReference type="RefSeq" id="WP_209704129.1">
    <property type="nucleotide sequence ID" value="NZ_JAFIDA010000001.1"/>
</dbReference>
<dbReference type="Gene3D" id="3.40.50.720">
    <property type="entry name" value="NAD(P)-binding Rossmann-like Domain"/>
    <property type="match status" value="1"/>
</dbReference>
<keyword evidence="2" id="KW-1185">Reference proteome</keyword>
<protein>
    <submittedName>
        <fullName evidence="1">Dinucleotide-binding enzyme</fullName>
    </submittedName>
</protein>
<proteinExistence type="predicted"/>
<comment type="caution">
    <text evidence="1">The sequence shown here is derived from an EMBL/GenBank/DDBJ whole genome shotgun (WGS) entry which is preliminary data.</text>
</comment>
<organism evidence="1 2">
    <name type="scientific">Leucobacter exalbidus</name>
    <dbReference type="NCBI Taxonomy" id="662960"/>
    <lineage>
        <taxon>Bacteria</taxon>
        <taxon>Bacillati</taxon>
        <taxon>Actinomycetota</taxon>
        <taxon>Actinomycetes</taxon>
        <taxon>Micrococcales</taxon>
        <taxon>Microbacteriaceae</taxon>
        <taxon>Leucobacter</taxon>
    </lineage>
</organism>
<evidence type="ECO:0000313" key="2">
    <source>
        <dbReference type="Proteomes" id="UP000675163"/>
    </source>
</evidence>
<dbReference type="SUPFAM" id="SSF51735">
    <property type="entry name" value="NAD(P)-binding Rossmann-fold domains"/>
    <property type="match status" value="1"/>
</dbReference>
<name>A0A940PL35_9MICO</name>